<evidence type="ECO:0000313" key="3">
    <source>
        <dbReference type="Proteomes" id="UP000177579"/>
    </source>
</evidence>
<keyword evidence="1" id="KW-1133">Transmembrane helix</keyword>
<sequence>MNIKILNKIKTKSVIYSLFVFLVLIFIISRFLYVPQNSHAVCGKTALEHFGHTESVTFLSA</sequence>
<evidence type="ECO:0000313" key="2">
    <source>
        <dbReference type="EMBL" id="OGF40480.1"/>
    </source>
</evidence>
<keyword evidence="1" id="KW-0472">Membrane</keyword>
<dbReference type="Proteomes" id="UP000177579">
    <property type="component" value="Unassembled WGS sequence"/>
</dbReference>
<accession>A0A1F5TNM1</accession>
<comment type="caution">
    <text evidence="2">The sequence shown here is derived from an EMBL/GenBank/DDBJ whole genome shotgun (WGS) entry which is preliminary data.</text>
</comment>
<reference evidence="2 3" key="1">
    <citation type="journal article" date="2016" name="Nat. Commun.">
        <title>Thousands of microbial genomes shed light on interconnected biogeochemical processes in an aquifer system.</title>
        <authorList>
            <person name="Anantharaman K."/>
            <person name="Brown C.T."/>
            <person name="Hug L.A."/>
            <person name="Sharon I."/>
            <person name="Castelle C.J."/>
            <person name="Probst A.J."/>
            <person name="Thomas B.C."/>
            <person name="Singh A."/>
            <person name="Wilkins M.J."/>
            <person name="Karaoz U."/>
            <person name="Brodie E.L."/>
            <person name="Williams K.H."/>
            <person name="Hubbard S.S."/>
            <person name="Banfield J.F."/>
        </authorList>
    </citation>
    <scope>NUCLEOTIDE SEQUENCE [LARGE SCALE GENOMIC DNA]</scope>
</reference>
<feature type="transmembrane region" description="Helical" evidence="1">
    <location>
        <begin position="14"/>
        <end position="33"/>
    </location>
</feature>
<dbReference type="AlphaFoldDB" id="A0A1F5TNM1"/>
<name>A0A1F5TNM1_9BACT</name>
<protein>
    <submittedName>
        <fullName evidence="2">Uncharacterized protein</fullName>
    </submittedName>
</protein>
<gene>
    <name evidence="2" type="ORF">A2531_03100</name>
</gene>
<evidence type="ECO:0000256" key="1">
    <source>
        <dbReference type="SAM" id="Phobius"/>
    </source>
</evidence>
<keyword evidence="1" id="KW-0812">Transmembrane</keyword>
<dbReference type="EMBL" id="MFGO01000028">
    <property type="protein sequence ID" value="OGF40480.1"/>
    <property type="molecule type" value="Genomic_DNA"/>
</dbReference>
<proteinExistence type="predicted"/>
<organism evidence="2 3">
    <name type="scientific">Candidatus Falkowbacteria bacterium RIFOXYD2_FULL_34_120</name>
    <dbReference type="NCBI Taxonomy" id="1798007"/>
    <lineage>
        <taxon>Bacteria</taxon>
        <taxon>Candidatus Falkowiibacteriota</taxon>
    </lineage>
</organism>